<evidence type="ECO:0000256" key="25">
    <source>
        <dbReference type="ARBA" id="ARBA00048679"/>
    </source>
</evidence>
<feature type="compositionally biased region" description="Acidic residues" evidence="28">
    <location>
        <begin position="1679"/>
        <end position="1688"/>
    </location>
</feature>
<dbReference type="EC" id="2.7.11.1" evidence="7"/>
<evidence type="ECO:0000256" key="12">
    <source>
        <dbReference type="ARBA" id="ARBA00022527"/>
    </source>
</evidence>
<evidence type="ECO:0000256" key="9">
    <source>
        <dbReference type="ARBA" id="ARBA00019599"/>
    </source>
</evidence>
<evidence type="ECO:0000259" key="30">
    <source>
        <dbReference type="PROSITE" id="PS50011"/>
    </source>
</evidence>
<dbReference type="PANTHER" id="PTHR13205">
    <property type="entry name" value="TRANSMEMBRANE PROTEIN 15-RELATED"/>
    <property type="match status" value="1"/>
</dbReference>
<evidence type="ECO:0000256" key="7">
    <source>
        <dbReference type="ARBA" id="ARBA00012513"/>
    </source>
</evidence>
<evidence type="ECO:0000256" key="21">
    <source>
        <dbReference type="ARBA" id="ARBA00023006"/>
    </source>
</evidence>
<comment type="subcellular location">
    <subcellularLocation>
        <location evidence="2">Cytoplasm</location>
    </subcellularLocation>
    <subcellularLocation>
        <location evidence="1">Endoplasmic reticulum membrane</location>
        <topology evidence="1">Multi-pass membrane protein</topology>
    </subcellularLocation>
    <subcellularLocation>
        <location evidence="3">Preautophagosomal structure membrane</location>
        <topology evidence="3">Peripheral membrane protein</topology>
    </subcellularLocation>
</comment>
<keyword evidence="13" id="KW-0808">Transferase</keyword>
<feature type="transmembrane region" description="Helical" evidence="29">
    <location>
        <begin position="815"/>
        <end position="834"/>
    </location>
</feature>
<comment type="subunit">
    <text evidence="5">Homodimer. Forms a ternary complex with ATG13 and ATG17.</text>
</comment>
<accession>A0A8H7EE43</accession>
<dbReference type="RefSeq" id="XP_038784634.1">
    <property type="nucleotide sequence ID" value="XM_038933133.1"/>
</dbReference>
<keyword evidence="12" id="KW-0723">Serine/threonine-protein kinase</keyword>
<evidence type="ECO:0000313" key="31">
    <source>
        <dbReference type="EMBL" id="KAF7674320.1"/>
    </source>
</evidence>
<keyword evidence="11" id="KW-0963">Cytoplasm</keyword>
<keyword evidence="10" id="KW-0813">Transport</keyword>
<feature type="compositionally biased region" description="Pro residues" evidence="28">
    <location>
        <begin position="944"/>
        <end position="957"/>
    </location>
</feature>
<feature type="region of interest" description="Disordered" evidence="28">
    <location>
        <begin position="1770"/>
        <end position="1794"/>
    </location>
</feature>
<keyword evidence="18 26" id="KW-0067">ATP-binding</keyword>
<evidence type="ECO:0000256" key="19">
    <source>
        <dbReference type="ARBA" id="ARBA00022927"/>
    </source>
</evidence>
<dbReference type="Pfam" id="PF12063">
    <property type="entry name" value="ATG1-like_MIT1"/>
    <property type="match status" value="1"/>
</dbReference>
<feature type="compositionally biased region" description="Polar residues" evidence="28">
    <location>
        <begin position="1538"/>
        <end position="1556"/>
    </location>
</feature>
<feature type="region of interest" description="Disordered" evidence="28">
    <location>
        <begin position="502"/>
        <end position="559"/>
    </location>
</feature>
<feature type="domain" description="Protein kinase" evidence="30">
    <location>
        <begin position="983"/>
        <end position="1289"/>
    </location>
</feature>
<evidence type="ECO:0000256" key="22">
    <source>
        <dbReference type="ARBA" id="ARBA00023136"/>
    </source>
</evidence>
<dbReference type="CDD" id="cd14009">
    <property type="entry name" value="STKc_ATG1_ULK_like"/>
    <property type="match status" value="1"/>
</dbReference>
<feature type="compositionally biased region" description="Polar residues" evidence="28">
    <location>
        <begin position="514"/>
        <end position="532"/>
    </location>
</feature>
<comment type="catalytic activity">
    <reaction evidence="24">
        <text>L-threonyl-[protein] + ATP = O-phospho-L-threonyl-[protein] + ADP + H(+)</text>
        <dbReference type="Rhea" id="RHEA:46608"/>
        <dbReference type="Rhea" id="RHEA-COMP:11060"/>
        <dbReference type="Rhea" id="RHEA-COMP:11605"/>
        <dbReference type="ChEBI" id="CHEBI:15378"/>
        <dbReference type="ChEBI" id="CHEBI:30013"/>
        <dbReference type="ChEBI" id="CHEBI:30616"/>
        <dbReference type="ChEBI" id="CHEBI:61977"/>
        <dbReference type="ChEBI" id="CHEBI:456216"/>
        <dbReference type="EC" id="2.7.11.1"/>
    </reaction>
</comment>
<dbReference type="InterPro" id="IPR048941">
    <property type="entry name" value="ATG1-like_MIT2"/>
</dbReference>
<dbReference type="InterPro" id="IPR008271">
    <property type="entry name" value="Ser/Thr_kinase_AS"/>
</dbReference>
<name>A0A8H7EE43_9PLEO</name>
<dbReference type="GO" id="GO:0005789">
    <property type="term" value="C:endoplasmic reticulum membrane"/>
    <property type="evidence" value="ECO:0007669"/>
    <property type="project" value="UniProtKB-SubCell"/>
</dbReference>
<feature type="binding site" evidence="26">
    <location>
        <position position="1012"/>
    </location>
    <ligand>
        <name>ATP</name>
        <dbReference type="ChEBI" id="CHEBI:30616"/>
    </ligand>
</feature>
<feature type="region of interest" description="Disordered" evidence="28">
    <location>
        <begin position="1308"/>
        <end position="1454"/>
    </location>
</feature>
<dbReference type="GO" id="GO:0034045">
    <property type="term" value="C:phagophore assembly site membrane"/>
    <property type="evidence" value="ECO:0007669"/>
    <property type="project" value="UniProtKB-SubCell"/>
</dbReference>
<organism evidence="31 32">
    <name type="scientific">Alternaria burnsii</name>
    <dbReference type="NCBI Taxonomy" id="1187904"/>
    <lineage>
        <taxon>Eukaryota</taxon>
        <taxon>Fungi</taxon>
        <taxon>Dikarya</taxon>
        <taxon>Ascomycota</taxon>
        <taxon>Pezizomycotina</taxon>
        <taxon>Dothideomycetes</taxon>
        <taxon>Pleosporomycetidae</taxon>
        <taxon>Pleosporales</taxon>
        <taxon>Pleosporineae</taxon>
        <taxon>Pleosporaceae</taxon>
        <taxon>Alternaria</taxon>
        <taxon>Alternaria sect. Alternaria</taxon>
    </lineage>
</organism>
<feature type="compositionally biased region" description="Low complexity" evidence="28">
    <location>
        <begin position="961"/>
        <end position="975"/>
    </location>
</feature>
<dbReference type="GO" id="GO:0015031">
    <property type="term" value="P:protein transport"/>
    <property type="evidence" value="ECO:0007669"/>
    <property type="project" value="UniProtKB-KW"/>
</dbReference>
<dbReference type="InterPro" id="IPR032974">
    <property type="entry name" value="Polypren_kinase"/>
</dbReference>
<keyword evidence="32" id="KW-1185">Reference proteome</keyword>
<evidence type="ECO:0000256" key="24">
    <source>
        <dbReference type="ARBA" id="ARBA00047899"/>
    </source>
</evidence>
<evidence type="ECO:0000256" key="16">
    <source>
        <dbReference type="ARBA" id="ARBA00022777"/>
    </source>
</evidence>
<evidence type="ECO:0000313" key="32">
    <source>
        <dbReference type="Proteomes" id="UP000596902"/>
    </source>
</evidence>
<feature type="compositionally biased region" description="Basic and acidic residues" evidence="28">
    <location>
        <begin position="38"/>
        <end position="55"/>
    </location>
</feature>
<comment type="catalytic activity">
    <reaction evidence="25">
        <text>L-seryl-[protein] + ATP = O-phospho-L-seryl-[protein] + ADP + H(+)</text>
        <dbReference type="Rhea" id="RHEA:17989"/>
        <dbReference type="Rhea" id="RHEA-COMP:9863"/>
        <dbReference type="Rhea" id="RHEA-COMP:11604"/>
        <dbReference type="ChEBI" id="CHEBI:15378"/>
        <dbReference type="ChEBI" id="CHEBI:29999"/>
        <dbReference type="ChEBI" id="CHEBI:30616"/>
        <dbReference type="ChEBI" id="CHEBI:83421"/>
        <dbReference type="ChEBI" id="CHEBI:456216"/>
        <dbReference type="EC" id="2.7.11.1"/>
    </reaction>
</comment>
<evidence type="ECO:0000256" key="3">
    <source>
        <dbReference type="ARBA" id="ARBA00004623"/>
    </source>
</evidence>
<evidence type="ECO:0000256" key="26">
    <source>
        <dbReference type="PROSITE-ProRule" id="PRU10141"/>
    </source>
</evidence>
<gene>
    <name evidence="31" type="ORF">GT037_008086</name>
</gene>
<evidence type="ECO:0000256" key="1">
    <source>
        <dbReference type="ARBA" id="ARBA00004477"/>
    </source>
</evidence>
<evidence type="ECO:0000256" key="27">
    <source>
        <dbReference type="SAM" id="Coils"/>
    </source>
</evidence>
<keyword evidence="22 29" id="KW-0472">Membrane</keyword>
<evidence type="ECO:0000256" key="23">
    <source>
        <dbReference type="ARBA" id="ARBA00030237"/>
    </source>
</evidence>
<dbReference type="GO" id="GO:0004168">
    <property type="term" value="F:dolichol kinase activity"/>
    <property type="evidence" value="ECO:0007669"/>
    <property type="project" value="UniProtKB-EC"/>
</dbReference>
<evidence type="ECO:0000256" key="20">
    <source>
        <dbReference type="ARBA" id="ARBA00022989"/>
    </source>
</evidence>
<feature type="region of interest" description="Disordered" evidence="28">
    <location>
        <begin position="1905"/>
        <end position="1929"/>
    </location>
</feature>
<dbReference type="EMBL" id="JAAABM010000011">
    <property type="protein sequence ID" value="KAF7674320.1"/>
    <property type="molecule type" value="Genomic_DNA"/>
</dbReference>
<comment type="caution">
    <text evidence="31">The sequence shown here is derived from an EMBL/GenBank/DDBJ whole genome shotgun (WGS) entry which is preliminary data.</text>
</comment>
<evidence type="ECO:0000256" key="29">
    <source>
        <dbReference type="SAM" id="Phobius"/>
    </source>
</evidence>
<evidence type="ECO:0000256" key="17">
    <source>
        <dbReference type="ARBA" id="ARBA00022824"/>
    </source>
</evidence>
<proteinExistence type="inferred from homology"/>
<evidence type="ECO:0000256" key="18">
    <source>
        <dbReference type="ARBA" id="ARBA00022840"/>
    </source>
</evidence>
<feature type="region of interest" description="Disordered" evidence="28">
    <location>
        <begin position="1854"/>
        <end position="1877"/>
    </location>
</feature>
<sequence length="1929" mass="213378">MMAQEKAPPDSPLDAFAPAPDDIEQLDRFRRSPHPYLHHRDQLRRRSLDPVHDVSLHSQSQSQTPPRPLDKTMRKTPSQSPSESGTEADDEGCSLVKALPAPPLRPHKGLRESQALGTEAWASPLLTPTQIDDEGRKLSEGYFARNNKTRRKGDVYHSDDEARAARQRYLQRRRNELIRRTTETALLAGIAVLAVRGCDCWTKLLAWHRVELLTHCSVMAGVLGLYPLRLLYYSWRNRSQLRLGRQIHLPAAFDPATILYPPILPVLIAISLFASSSKPLLPNMLLGLAALPARLVPFRNATLGYSPLHWLISIMPLIVSENTDIPSRLFAQTPYKLKLPPPNQGVDPELLVMLFPLHQALLPPLFYLTTTSLLPAELHLLSIGLINLLLFSETPQATILTVLLWLGGLGVFLLCGRILKWGVALARIPRWRLRRAGQVIRARQNFLQVLNHSLGSRRGGSGPVRNASDSDADQEDRAFGNALHKTKSLKVNILDSVKHSRLRMGGDEPRSAVEATNTGFQQSNGGQRANHSSGRRRRNTLPVLAAEDHTSKHQYSSRKRSRSIVQSYLSLTPTEATMRKWLYAGYFYAIVVALILGPIRYTIGEHALHHNEPFGWAISYLLGNVPRVRWEVFQWNLDWWIPLPTRLDYDDMLESAQHLSPAEYVRFLVVGEANTRLLLCLYCAGTIIAGLVAVFSLSAVVEVDTRRKVFHGTMVAMLLPTIFIDPCFVALALALVLAIFLLLDLIRASQLPPLSKPIARFLTPYVDGRDLRGPVVVSHIFLLIGCAIPLWLSLAGIERAGDEPWQGWDVKDRDVSMVAGVVCVGMGDAAASLIGRRYGRRKWPWAGGKSLEGSLAFAFAVSIGLVVSRVWLDVGWDSGQAGQKTTSEWVQDALLMVGKAGLCATGASLNEAVLTGGNDNVIVPVILWALVRGVRLLIRAPAAQPAPPTMASPPNPHAPRRSGASPSTSSPAATGSEQIIGKFKRLHHIGKGSFAEVYRGIHIEKRQSVAIKSVNMNKLNKKLKDNLVSEITILRSLHHPHIVSLIDCHETPSRMHIIMEFCELGDLSAFIKKRSDLVNHPQTQRMIEKYPNPAVGGLHEVVVRHFAKQMASALEFLRSKNYIHRDLKPQNLLLNPSSIFYSQSGTLERMPLAASANSLIPATGIASLPMLKIADFGFARILPTTSLAETLCGSPLYMAPEILRYEKYDAKADLWSVGTVLFEMMCARPPFRANNHVELLRKIEERKDQVRFPEGLVSSRAMKTLIRALLKRKPTERMSYEHFFSDPVIRDEIPDMVDEDLPGSMQASERMQTSVLEPPIEPPRRLQKAPVEMDPRAADNPYSPLPRDRTTAPGTTPPSRPSSRPVSGHFSSTPPQHLSARRANNVPADPSDERTSTREHRRPTLTNAATAPGRTATLQDQTAAPTAIGHRRKHSRDEQASTPTGLKEHFDRERIPQRAEANVLKEAAERAAQDNALDEGFVFVEKRRVEIDALADEIANSPQTQRDRLVHREVPMKRRSTTQGSPTSTTGAVPSKAIQIQQKPTITHQRTASYSRRQYRPSFETATSALSKAMNMVNIRGLGLSPPVMKGVSPPQGYSAFPAYPTAQSSMLLVGDGGKVVGKDEDTSTVKRIEDLAQLSHVVYGFAEVKYSQLVPVAPSDPALGIGSTGVARKPSSDVIDDDDDDDDDLTPDTVLIISEEALVLFVKTLAMLNKAMDLTGSYWNRTRRNSGPDGASRTNAKLGQVVSWMRDRFNECCVKSEIVARKLKQAQQQLPADHPSHPQNQSAASGSTTAVGSAENILLTTGVTAEKLLYDRSLEMSRQAAIDELTGHNLADCDINYWTAITMLQAVLEEEEDSPNDKADAEEINGLDGEDRRSIQKLLEQMRSRQRALKKKLDVLRAQKRTSITSAPAPHSVGRSSPSQGVAK</sequence>
<dbReference type="GeneID" id="62206311"/>
<keyword evidence="27" id="KW-0175">Coiled coil</keyword>
<evidence type="ECO:0000256" key="11">
    <source>
        <dbReference type="ARBA" id="ARBA00022490"/>
    </source>
</evidence>
<evidence type="ECO:0000256" key="6">
    <source>
        <dbReference type="ARBA" id="ARBA00012132"/>
    </source>
</evidence>
<dbReference type="Pfam" id="PF21127">
    <property type="entry name" value="ATG1-like_MIT2"/>
    <property type="match status" value="1"/>
</dbReference>
<feature type="coiled-coil region" evidence="27">
    <location>
        <begin position="1877"/>
        <end position="1904"/>
    </location>
</feature>
<evidence type="ECO:0000256" key="13">
    <source>
        <dbReference type="ARBA" id="ARBA00022679"/>
    </source>
</evidence>
<evidence type="ECO:0000256" key="2">
    <source>
        <dbReference type="ARBA" id="ARBA00004496"/>
    </source>
</evidence>
<evidence type="ECO:0000256" key="28">
    <source>
        <dbReference type="SAM" id="MobiDB-lite"/>
    </source>
</evidence>
<dbReference type="Pfam" id="PF00069">
    <property type="entry name" value="Pkinase"/>
    <property type="match status" value="1"/>
</dbReference>
<dbReference type="SUPFAM" id="SSF56112">
    <property type="entry name" value="Protein kinase-like (PK-like)"/>
    <property type="match status" value="1"/>
</dbReference>
<feature type="region of interest" description="Disordered" evidence="28">
    <location>
        <begin position="944"/>
        <end position="975"/>
    </location>
</feature>
<feature type="region of interest" description="Disordered" evidence="28">
    <location>
        <begin position="1516"/>
        <end position="1559"/>
    </location>
</feature>
<dbReference type="PANTHER" id="PTHR13205:SF15">
    <property type="entry name" value="DOLICHOL KINASE"/>
    <property type="match status" value="1"/>
</dbReference>
<keyword evidence="16 31" id="KW-0418">Kinase</keyword>
<feature type="transmembrane region" description="Helical" evidence="29">
    <location>
        <begin position="721"/>
        <end position="746"/>
    </location>
</feature>
<dbReference type="GO" id="GO:0005524">
    <property type="term" value="F:ATP binding"/>
    <property type="evidence" value="ECO:0007669"/>
    <property type="project" value="UniProtKB-UniRule"/>
</dbReference>
<feature type="region of interest" description="Disordered" evidence="28">
    <location>
        <begin position="1665"/>
        <end position="1688"/>
    </location>
</feature>
<dbReference type="InterPro" id="IPR011009">
    <property type="entry name" value="Kinase-like_dom_sf"/>
</dbReference>
<evidence type="ECO:0000256" key="15">
    <source>
        <dbReference type="ARBA" id="ARBA00022741"/>
    </source>
</evidence>
<evidence type="ECO:0000256" key="4">
    <source>
        <dbReference type="ARBA" id="ARBA00010794"/>
    </source>
</evidence>
<evidence type="ECO:0000256" key="14">
    <source>
        <dbReference type="ARBA" id="ARBA00022692"/>
    </source>
</evidence>
<evidence type="ECO:0000256" key="5">
    <source>
        <dbReference type="ARBA" id="ARBA00011138"/>
    </source>
</evidence>
<feature type="transmembrane region" description="Helical" evidence="29">
    <location>
        <begin position="397"/>
        <end position="419"/>
    </location>
</feature>
<dbReference type="InterPro" id="IPR000719">
    <property type="entry name" value="Prot_kinase_dom"/>
</dbReference>
<dbReference type="PROSITE" id="PS00108">
    <property type="entry name" value="PROTEIN_KINASE_ST"/>
    <property type="match status" value="1"/>
</dbReference>
<evidence type="ECO:0000256" key="8">
    <source>
        <dbReference type="ARBA" id="ARBA00018572"/>
    </source>
</evidence>
<feature type="transmembrane region" description="Helical" evidence="29">
    <location>
        <begin position="677"/>
        <end position="701"/>
    </location>
</feature>
<dbReference type="InterPro" id="IPR017441">
    <property type="entry name" value="Protein_kinase_ATP_BS"/>
</dbReference>
<reference evidence="31" key="1">
    <citation type="submission" date="2020-01" db="EMBL/GenBank/DDBJ databases">
        <authorList>
            <person name="Feng Z.H.Z."/>
        </authorList>
    </citation>
    <scope>NUCLEOTIDE SEQUENCE</scope>
    <source>
        <strain evidence="31">CBS107.38</strain>
    </source>
</reference>
<keyword evidence="20 29" id="KW-1133">Transmembrane helix</keyword>
<feature type="compositionally biased region" description="Polar residues" evidence="28">
    <location>
        <begin position="75"/>
        <end position="85"/>
    </location>
</feature>
<dbReference type="SMART" id="SM00220">
    <property type="entry name" value="S_TKc"/>
    <property type="match status" value="1"/>
</dbReference>
<dbReference type="InterPro" id="IPR022708">
    <property type="entry name" value="Atg1-like_tMIT"/>
</dbReference>
<keyword evidence="19" id="KW-0653">Protein transport</keyword>
<evidence type="ECO:0000256" key="10">
    <source>
        <dbReference type="ARBA" id="ARBA00022448"/>
    </source>
</evidence>
<dbReference type="GO" id="GO:0004674">
    <property type="term" value="F:protein serine/threonine kinase activity"/>
    <property type="evidence" value="ECO:0007669"/>
    <property type="project" value="UniProtKB-KW"/>
</dbReference>
<feature type="transmembrane region" description="Helical" evidence="29">
    <location>
        <begin position="581"/>
        <end position="599"/>
    </location>
</feature>
<comment type="similarity">
    <text evidence="4">Belongs to the polyprenol kinase family.</text>
</comment>
<feature type="region of interest" description="Disordered" evidence="28">
    <location>
        <begin position="1"/>
        <end position="91"/>
    </location>
</feature>
<dbReference type="FunFam" id="3.30.200.20:FF:000399">
    <property type="entry name" value="Serine/threonine-protein kinase atg1"/>
    <property type="match status" value="1"/>
</dbReference>
<keyword evidence="14 29" id="KW-0812">Transmembrane</keyword>
<dbReference type="EC" id="2.7.1.108" evidence="6"/>
<reference evidence="31" key="2">
    <citation type="submission" date="2020-08" db="EMBL/GenBank/DDBJ databases">
        <title>Draft Genome Sequence of Cumin Blight Pathogen Alternaria burnsii.</title>
        <authorList>
            <person name="Feng Z."/>
        </authorList>
    </citation>
    <scope>NUCLEOTIDE SEQUENCE</scope>
    <source>
        <strain evidence="31">CBS107.38</strain>
    </source>
</reference>
<dbReference type="GO" id="GO:0043048">
    <property type="term" value="P:dolichyl monophosphate biosynthetic process"/>
    <property type="evidence" value="ECO:0007669"/>
    <property type="project" value="TreeGrafter"/>
</dbReference>
<keyword evidence="17" id="KW-0256">Endoplasmic reticulum</keyword>
<feature type="transmembrane region" description="Helical" evidence="29">
    <location>
        <begin position="775"/>
        <end position="795"/>
    </location>
</feature>
<feature type="compositionally biased region" description="Low complexity" evidence="28">
    <location>
        <begin position="1521"/>
        <end position="1531"/>
    </location>
</feature>
<dbReference type="PROSITE" id="PS50011">
    <property type="entry name" value="PROTEIN_KINASE_DOM"/>
    <property type="match status" value="1"/>
</dbReference>
<keyword evidence="21" id="KW-0072">Autophagy</keyword>
<protein>
    <recommendedName>
        <fullName evidence="8">Serine/threonine-protein kinase ATG1</fullName>
        <ecNumber evidence="6">2.7.1.108</ecNumber>
        <ecNumber evidence="7">2.7.11.1</ecNumber>
    </recommendedName>
    <alternativeName>
        <fullName evidence="23">Autophagy-related protein 1</fullName>
    </alternativeName>
    <alternativeName>
        <fullName evidence="9">Serine/threonine-protein kinase atg1</fullName>
    </alternativeName>
</protein>
<dbReference type="GO" id="GO:0006914">
    <property type="term" value="P:autophagy"/>
    <property type="evidence" value="ECO:0007669"/>
    <property type="project" value="UniProtKB-KW"/>
</dbReference>
<dbReference type="Proteomes" id="UP000596902">
    <property type="component" value="Unassembled WGS sequence"/>
</dbReference>
<dbReference type="Gene3D" id="1.10.510.10">
    <property type="entry name" value="Transferase(Phosphotransferase) domain 1"/>
    <property type="match status" value="1"/>
</dbReference>
<feature type="compositionally biased region" description="Polar residues" evidence="28">
    <location>
        <begin position="1919"/>
        <end position="1929"/>
    </location>
</feature>
<dbReference type="FunFam" id="1.10.510.10:FF:000817">
    <property type="entry name" value="Serine/threonine-protein kinase ATG1"/>
    <property type="match status" value="1"/>
</dbReference>
<keyword evidence="15 26" id="KW-0547">Nucleotide-binding</keyword>
<dbReference type="PROSITE" id="PS00107">
    <property type="entry name" value="PROTEIN_KINASE_ATP"/>
    <property type="match status" value="1"/>
</dbReference>